<proteinExistence type="predicted"/>
<name>A0A9D4DFL4_DREPO</name>
<dbReference type="Proteomes" id="UP000828390">
    <property type="component" value="Unassembled WGS sequence"/>
</dbReference>
<keyword evidence="2" id="KW-1185">Reference proteome</keyword>
<gene>
    <name evidence="1" type="ORF">DPMN_182523</name>
</gene>
<accession>A0A9D4DFL4</accession>
<organism evidence="1 2">
    <name type="scientific">Dreissena polymorpha</name>
    <name type="common">Zebra mussel</name>
    <name type="synonym">Mytilus polymorpha</name>
    <dbReference type="NCBI Taxonomy" id="45954"/>
    <lineage>
        <taxon>Eukaryota</taxon>
        <taxon>Metazoa</taxon>
        <taxon>Spiralia</taxon>
        <taxon>Lophotrochozoa</taxon>
        <taxon>Mollusca</taxon>
        <taxon>Bivalvia</taxon>
        <taxon>Autobranchia</taxon>
        <taxon>Heteroconchia</taxon>
        <taxon>Euheterodonta</taxon>
        <taxon>Imparidentia</taxon>
        <taxon>Neoheterodontei</taxon>
        <taxon>Myida</taxon>
        <taxon>Dreissenoidea</taxon>
        <taxon>Dreissenidae</taxon>
        <taxon>Dreissena</taxon>
    </lineage>
</organism>
<protein>
    <submittedName>
        <fullName evidence="1">Uncharacterized protein</fullName>
    </submittedName>
</protein>
<reference evidence="1" key="1">
    <citation type="journal article" date="2019" name="bioRxiv">
        <title>The Genome of the Zebra Mussel, Dreissena polymorpha: A Resource for Invasive Species Research.</title>
        <authorList>
            <person name="McCartney M.A."/>
            <person name="Auch B."/>
            <person name="Kono T."/>
            <person name="Mallez S."/>
            <person name="Zhang Y."/>
            <person name="Obille A."/>
            <person name="Becker A."/>
            <person name="Abrahante J.E."/>
            <person name="Garbe J."/>
            <person name="Badalamenti J.P."/>
            <person name="Herman A."/>
            <person name="Mangelson H."/>
            <person name="Liachko I."/>
            <person name="Sullivan S."/>
            <person name="Sone E.D."/>
            <person name="Koren S."/>
            <person name="Silverstein K.A.T."/>
            <person name="Beckman K.B."/>
            <person name="Gohl D.M."/>
        </authorList>
    </citation>
    <scope>NUCLEOTIDE SEQUENCE</scope>
    <source>
        <strain evidence="1">Duluth1</strain>
        <tissue evidence="1">Whole animal</tissue>
    </source>
</reference>
<evidence type="ECO:0000313" key="1">
    <source>
        <dbReference type="EMBL" id="KAH3748086.1"/>
    </source>
</evidence>
<comment type="caution">
    <text evidence="1">The sequence shown here is derived from an EMBL/GenBank/DDBJ whole genome shotgun (WGS) entry which is preliminary data.</text>
</comment>
<evidence type="ECO:0000313" key="2">
    <source>
        <dbReference type="Proteomes" id="UP000828390"/>
    </source>
</evidence>
<dbReference type="EMBL" id="JAIWYP010000010">
    <property type="protein sequence ID" value="KAH3748086.1"/>
    <property type="molecule type" value="Genomic_DNA"/>
</dbReference>
<reference evidence="1" key="2">
    <citation type="submission" date="2020-11" db="EMBL/GenBank/DDBJ databases">
        <authorList>
            <person name="McCartney M.A."/>
            <person name="Auch B."/>
            <person name="Kono T."/>
            <person name="Mallez S."/>
            <person name="Becker A."/>
            <person name="Gohl D.M."/>
            <person name="Silverstein K.A.T."/>
            <person name="Koren S."/>
            <person name="Bechman K.B."/>
            <person name="Herman A."/>
            <person name="Abrahante J.E."/>
            <person name="Garbe J."/>
        </authorList>
    </citation>
    <scope>NUCLEOTIDE SEQUENCE</scope>
    <source>
        <strain evidence="1">Duluth1</strain>
        <tissue evidence="1">Whole animal</tissue>
    </source>
</reference>
<sequence length="85" mass="9998">MESILCPGQTSEDFYKYSVIELYHLLTNCNLHDIANICYEHRYDGTFFANVDVQELLQDQPFSASNIQILKFKKLRDGWRPSTYT</sequence>
<dbReference type="AlphaFoldDB" id="A0A9D4DFL4"/>